<protein>
    <submittedName>
        <fullName evidence="2 4">Uncharacterized protein</fullName>
    </submittedName>
</protein>
<dbReference type="EMBL" id="UZAN01056153">
    <property type="protein sequence ID" value="VDP91136.1"/>
    <property type="molecule type" value="Genomic_DNA"/>
</dbReference>
<evidence type="ECO:0000313" key="4">
    <source>
        <dbReference type="WBParaSite" id="ECPE_0001390401-mRNA-1"/>
    </source>
</evidence>
<accession>A0A183B3S9</accession>
<evidence type="ECO:0000256" key="1">
    <source>
        <dbReference type="SAM" id="MobiDB-lite"/>
    </source>
</evidence>
<reference evidence="4" key="1">
    <citation type="submission" date="2016-06" db="UniProtKB">
        <authorList>
            <consortium name="WormBaseParasite"/>
        </authorList>
    </citation>
    <scope>IDENTIFICATION</scope>
</reference>
<dbReference type="WBParaSite" id="ECPE_0001390401-mRNA-1">
    <property type="protein sequence ID" value="ECPE_0001390401-mRNA-1"/>
    <property type="gene ID" value="ECPE_0001390401"/>
</dbReference>
<evidence type="ECO:0000313" key="2">
    <source>
        <dbReference type="EMBL" id="VDP91136.1"/>
    </source>
</evidence>
<feature type="region of interest" description="Disordered" evidence="1">
    <location>
        <begin position="1"/>
        <end position="44"/>
    </location>
</feature>
<organism evidence="4">
    <name type="scientific">Echinostoma caproni</name>
    <dbReference type="NCBI Taxonomy" id="27848"/>
    <lineage>
        <taxon>Eukaryota</taxon>
        <taxon>Metazoa</taxon>
        <taxon>Spiralia</taxon>
        <taxon>Lophotrochozoa</taxon>
        <taxon>Platyhelminthes</taxon>
        <taxon>Trematoda</taxon>
        <taxon>Digenea</taxon>
        <taxon>Plagiorchiida</taxon>
        <taxon>Echinostomata</taxon>
        <taxon>Echinostomatoidea</taxon>
        <taxon>Echinostomatidae</taxon>
        <taxon>Echinostoma</taxon>
    </lineage>
</organism>
<dbReference type="Proteomes" id="UP000272942">
    <property type="component" value="Unassembled WGS sequence"/>
</dbReference>
<proteinExistence type="predicted"/>
<dbReference type="AlphaFoldDB" id="A0A183B3S9"/>
<gene>
    <name evidence="2" type="ORF">ECPE_LOCUS13864</name>
</gene>
<reference evidence="2 3" key="2">
    <citation type="submission" date="2018-11" db="EMBL/GenBank/DDBJ databases">
        <authorList>
            <consortium name="Pathogen Informatics"/>
        </authorList>
    </citation>
    <scope>NUCLEOTIDE SEQUENCE [LARGE SCALE GENOMIC DNA]</scope>
    <source>
        <strain evidence="2 3">Egypt</strain>
    </source>
</reference>
<keyword evidence="3" id="KW-1185">Reference proteome</keyword>
<evidence type="ECO:0000313" key="3">
    <source>
        <dbReference type="Proteomes" id="UP000272942"/>
    </source>
</evidence>
<sequence>MTNSSMTDEAALSDPATTYRTLYRKRQSPSSSGTGAMNEAPRNGMRKYCRHETLTLRALMAGKVSSKRLFSFGSIHSSSARFTNVFILVRFCTRC</sequence>
<name>A0A183B3S9_9TREM</name>